<sequence length="324" mass="34484">MTEPVICLGECLVDRLFEVGETPESGSADGTDYPGGAPANVAAAIAKLGTPTRLISALGQDDLGDWLIQVLQEQGVACQIQRVVNVPTRTVLVQRDETGDRNFIGFSAPDPTAFADAHLTPEWIDAVDFAGVKYLVMGTLGLAYPTTASAMARARDKAQQAGAKIVIDLNWRPVFWPEVDLAPAKIRDFLSVADLLKLAREEALWLFATDSAADICRQLPRAQAVLLTDGGNGSTCATKQHSVSLPAFDVSSKDTTGAGDAFLAGILHQLCQRGWDVWQDPAEIKAILRYASAVGALTTLKPGAIAAQPTPQEVDAFLHHQVAA</sequence>
<evidence type="ECO:0000313" key="8">
    <source>
        <dbReference type="Proteomes" id="UP000185557"/>
    </source>
</evidence>
<comment type="similarity">
    <text evidence="1">Belongs to the carbohydrate kinase PfkB family.</text>
</comment>
<dbReference type="Proteomes" id="UP000185557">
    <property type="component" value="Unassembled WGS sequence"/>
</dbReference>
<evidence type="ECO:0000256" key="3">
    <source>
        <dbReference type="ARBA" id="ARBA00022741"/>
    </source>
</evidence>
<dbReference type="RefSeq" id="WP_073608913.1">
    <property type="nucleotide sequence ID" value="NZ_MRCG01000009.1"/>
</dbReference>
<dbReference type="InterPro" id="IPR050306">
    <property type="entry name" value="PfkB_Carbo_kinase"/>
</dbReference>
<keyword evidence="5" id="KW-0067">ATP-binding</keyword>
<keyword evidence="8" id="KW-1185">Reference proteome</keyword>
<gene>
    <name evidence="7" type="ORF">NIES30_13265</name>
</gene>
<evidence type="ECO:0000256" key="4">
    <source>
        <dbReference type="ARBA" id="ARBA00022777"/>
    </source>
</evidence>
<dbReference type="AlphaFoldDB" id="A0A1U7J4F1"/>
<dbReference type="PANTHER" id="PTHR43085">
    <property type="entry name" value="HEXOKINASE FAMILY MEMBER"/>
    <property type="match status" value="1"/>
</dbReference>
<evidence type="ECO:0000256" key="2">
    <source>
        <dbReference type="ARBA" id="ARBA00022679"/>
    </source>
</evidence>
<dbReference type="Gene3D" id="3.40.1190.20">
    <property type="match status" value="1"/>
</dbReference>
<evidence type="ECO:0000256" key="5">
    <source>
        <dbReference type="ARBA" id="ARBA00022840"/>
    </source>
</evidence>
<evidence type="ECO:0000259" key="6">
    <source>
        <dbReference type="Pfam" id="PF00294"/>
    </source>
</evidence>
<dbReference type="InterPro" id="IPR002173">
    <property type="entry name" value="Carboh/pur_kinase_PfkB_CS"/>
</dbReference>
<comment type="caution">
    <text evidence="7">The sequence shown here is derived from an EMBL/GenBank/DDBJ whole genome shotgun (WGS) entry which is preliminary data.</text>
</comment>
<dbReference type="Pfam" id="PF00294">
    <property type="entry name" value="PfkB"/>
    <property type="match status" value="1"/>
</dbReference>
<dbReference type="GO" id="GO:0016301">
    <property type="term" value="F:kinase activity"/>
    <property type="evidence" value="ECO:0007669"/>
    <property type="project" value="UniProtKB-KW"/>
</dbReference>
<protein>
    <recommendedName>
        <fullName evidence="6">Carbohydrate kinase PfkB domain-containing protein</fullName>
    </recommendedName>
</protein>
<keyword evidence="3" id="KW-0547">Nucleotide-binding</keyword>
<evidence type="ECO:0000313" key="7">
    <source>
        <dbReference type="EMBL" id="OKH47437.1"/>
    </source>
</evidence>
<dbReference type="InterPro" id="IPR029056">
    <property type="entry name" value="Ribokinase-like"/>
</dbReference>
<dbReference type="EMBL" id="MRCG01000009">
    <property type="protein sequence ID" value="OKH47437.1"/>
    <property type="molecule type" value="Genomic_DNA"/>
</dbReference>
<reference evidence="7 8" key="1">
    <citation type="submission" date="2016-11" db="EMBL/GenBank/DDBJ databases">
        <title>Draft Genome Sequences of Nine Cyanobacterial Strains from Diverse Habitats.</title>
        <authorList>
            <person name="Zhu T."/>
            <person name="Hou S."/>
            <person name="Lu X."/>
            <person name="Hess W.R."/>
        </authorList>
    </citation>
    <scope>NUCLEOTIDE SEQUENCE [LARGE SCALE GENOMIC DNA]</scope>
    <source>
        <strain evidence="7 8">NIES-30</strain>
    </source>
</reference>
<dbReference type="PROSITE" id="PS00583">
    <property type="entry name" value="PFKB_KINASES_1"/>
    <property type="match status" value="1"/>
</dbReference>
<keyword evidence="2" id="KW-0808">Transferase</keyword>
<accession>A0A1U7J4F1</accession>
<dbReference type="STRING" id="549789.NIES30_13265"/>
<evidence type="ECO:0000256" key="1">
    <source>
        <dbReference type="ARBA" id="ARBA00010688"/>
    </source>
</evidence>
<dbReference type="GO" id="GO:0005524">
    <property type="term" value="F:ATP binding"/>
    <property type="evidence" value="ECO:0007669"/>
    <property type="project" value="UniProtKB-KW"/>
</dbReference>
<name>A0A1U7J4F1_9CYAN</name>
<dbReference type="PANTHER" id="PTHR43085:SF1">
    <property type="entry name" value="PSEUDOURIDINE KINASE-RELATED"/>
    <property type="match status" value="1"/>
</dbReference>
<proteinExistence type="inferred from homology"/>
<organism evidence="7 8">
    <name type="scientific">Phormidium tenue NIES-30</name>
    <dbReference type="NCBI Taxonomy" id="549789"/>
    <lineage>
        <taxon>Bacteria</taxon>
        <taxon>Bacillati</taxon>
        <taxon>Cyanobacteriota</taxon>
        <taxon>Cyanophyceae</taxon>
        <taxon>Oscillatoriophycideae</taxon>
        <taxon>Oscillatoriales</taxon>
        <taxon>Oscillatoriaceae</taxon>
        <taxon>Phormidium</taxon>
    </lineage>
</organism>
<dbReference type="PROSITE" id="PS00584">
    <property type="entry name" value="PFKB_KINASES_2"/>
    <property type="match status" value="1"/>
</dbReference>
<dbReference type="CDD" id="cd01167">
    <property type="entry name" value="bac_FRK"/>
    <property type="match status" value="1"/>
</dbReference>
<feature type="domain" description="Carbohydrate kinase PfkB" evidence="6">
    <location>
        <begin position="5"/>
        <end position="310"/>
    </location>
</feature>
<dbReference type="SUPFAM" id="SSF53613">
    <property type="entry name" value="Ribokinase-like"/>
    <property type="match status" value="1"/>
</dbReference>
<dbReference type="OrthoDB" id="9813569at2"/>
<dbReference type="InterPro" id="IPR011611">
    <property type="entry name" value="PfkB_dom"/>
</dbReference>
<keyword evidence="4" id="KW-0418">Kinase</keyword>